<feature type="compositionally biased region" description="Basic and acidic residues" evidence="1">
    <location>
        <begin position="85"/>
        <end position="95"/>
    </location>
</feature>
<evidence type="ECO:0000313" key="3">
    <source>
        <dbReference type="Proteomes" id="UP001066276"/>
    </source>
</evidence>
<sequence>MGSLTCGWADACDLGGCRPEPKAGSSSNVLRLRVDSQSTGVHVRAGSETDLGSEPTTKVSARLDSPPRRGGRAPGPARGLALPAAEERRGLRPVY</sequence>
<protein>
    <submittedName>
        <fullName evidence="2">Uncharacterized protein</fullName>
    </submittedName>
</protein>
<keyword evidence="3" id="KW-1185">Reference proteome</keyword>
<comment type="caution">
    <text evidence="2">The sequence shown here is derived from an EMBL/GenBank/DDBJ whole genome shotgun (WGS) entry which is preliminary data.</text>
</comment>
<dbReference type="Proteomes" id="UP001066276">
    <property type="component" value="Chromosome 4_2"/>
</dbReference>
<dbReference type="EMBL" id="JANPWB010000008">
    <property type="protein sequence ID" value="KAJ1165406.1"/>
    <property type="molecule type" value="Genomic_DNA"/>
</dbReference>
<evidence type="ECO:0000313" key="2">
    <source>
        <dbReference type="EMBL" id="KAJ1165406.1"/>
    </source>
</evidence>
<gene>
    <name evidence="2" type="ORF">NDU88_005834</name>
</gene>
<feature type="region of interest" description="Disordered" evidence="1">
    <location>
        <begin position="19"/>
        <end position="95"/>
    </location>
</feature>
<accession>A0AAV7SMU0</accession>
<dbReference type="AlphaFoldDB" id="A0AAV7SMU0"/>
<organism evidence="2 3">
    <name type="scientific">Pleurodeles waltl</name>
    <name type="common">Iberian ribbed newt</name>
    <dbReference type="NCBI Taxonomy" id="8319"/>
    <lineage>
        <taxon>Eukaryota</taxon>
        <taxon>Metazoa</taxon>
        <taxon>Chordata</taxon>
        <taxon>Craniata</taxon>
        <taxon>Vertebrata</taxon>
        <taxon>Euteleostomi</taxon>
        <taxon>Amphibia</taxon>
        <taxon>Batrachia</taxon>
        <taxon>Caudata</taxon>
        <taxon>Salamandroidea</taxon>
        <taxon>Salamandridae</taxon>
        <taxon>Pleurodelinae</taxon>
        <taxon>Pleurodeles</taxon>
    </lineage>
</organism>
<feature type="compositionally biased region" description="Polar residues" evidence="1">
    <location>
        <begin position="24"/>
        <end position="40"/>
    </location>
</feature>
<reference evidence="2" key="1">
    <citation type="journal article" date="2022" name="bioRxiv">
        <title>Sequencing and chromosome-scale assembly of the giantPleurodeles waltlgenome.</title>
        <authorList>
            <person name="Brown T."/>
            <person name="Elewa A."/>
            <person name="Iarovenko S."/>
            <person name="Subramanian E."/>
            <person name="Araus A.J."/>
            <person name="Petzold A."/>
            <person name="Susuki M."/>
            <person name="Suzuki K.-i.T."/>
            <person name="Hayashi T."/>
            <person name="Toyoda A."/>
            <person name="Oliveira C."/>
            <person name="Osipova E."/>
            <person name="Leigh N.D."/>
            <person name="Simon A."/>
            <person name="Yun M.H."/>
        </authorList>
    </citation>
    <scope>NUCLEOTIDE SEQUENCE</scope>
    <source>
        <strain evidence="2">20211129_DDA</strain>
        <tissue evidence="2">Liver</tissue>
    </source>
</reference>
<evidence type="ECO:0000256" key="1">
    <source>
        <dbReference type="SAM" id="MobiDB-lite"/>
    </source>
</evidence>
<name>A0AAV7SMU0_PLEWA</name>
<proteinExistence type="predicted"/>
<feature type="compositionally biased region" description="Low complexity" evidence="1">
    <location>
        <begin position="74"/>
        <end position="84"/>
    </location>
</feature>